<reference evidence="1 2" key="1">
    <citation type="submission" date="2023-01" db="EMBL/GenBank/DDBJ databases">
        <title>Analysis of 21 Apiospora genomes using comparative genomics revels a genus with tremendous synthesis potential of carbohydrate active enzymes and secondary metabolites.</title>
        <authorList>
            <person name="Sorensen T."/>
        </authorList>
    </citation>
    <scope>NUCLEOTIDE SEQUENCE [LARGE SCALE GENOMIC DNA]</scope>
    <source>
        <strain evidence="1 2">CBS 24483</strain>
    </source>
</reference>
<accession>A0ABR1QN39</accession>
<evidence type="ECO:0000313" key="1">
    <source>
        <dbReference type="EMBL" id="KAK7959214.1"/>
    </source>
</evidence>
<organism evidence="1 2">
    <name type="scientific">Apiospora aurea</name>
    <dbReference type="NCBI Taxonomy" id="335848"/>
    <lineage>
        <taxon>Eukaryota</taxon>
        <taxon>Fungi</taxon>
        <taxon>Dikarya</taxon>
        <taxon>Ascomycota</taxon>
        <taxon>Pezizomycotina</taxon>
        <taxon>Sordariomycetes</taxon>
        <taxon>Xylariomycetidae</taxon>
        <taxon>Amphisphaeriales</taxon>
        <taxon>Apiosporaceae</taxon>
        <taxon>Apiospora</taxon>
    </lineage>
</organism>
<dbReference type="EMBL" id="JAQQWE010000003">
    <property type="protein sequence ID" value="KAK7959214.1"/>
    <property type="molecule type" value="Genomic_DNA"/>
</dbReference>
<dbReference type="RefSeq" id="XP_066702917.1">
    <property type="nucleotide sequence ID" value="XM_066840290.1"/>
</dbReference>
<protein>
    <submittedName>
        <fullName evidence="1">Uncharacterized protein</fullName>
    </submittedName>
</protein>
<sequence length="93" mass="10242">MNSGLGVFEILELSPDGKRKAAVHAGRNHAGQVGTDDQARVRIGHEFAFANGFSGSGFAGVADQYVQFGRRGGRPRSVQSAYRDKLRWTWHLR</sequence>
<dbReference type="Proteomes" id="UP001391051">
    <property type="component" value="Unassembled WGS sequence"/>
</dbReference>
<keyword evidence="2" id="KW-1185">Reference proteome</keyword>
<comment type="caution">
    <text evidence="1">The sequence shown here is derived from an EMBL/GenBank/DDBJ whole genome shotgun (WGS) entry which is preliminary data.</text>
</comment>
<proteinExistence type="predicted"/>
<evidence type="ECO:0000313" key="2">
    <source>
        <dbReference type="Proteomes" id="UP001391051"/>
    </source>
</evidence>
<name>A0ABR1QN39_9PEZI</name>
<gene>
    <name evidence="1" type="ORF">PG986_004068</name>
</gene>
<dbReference type="GeneID" id="92073352"/>